<organism evidence="2 3">
    <name type="scientific">Actinacidiphila bryophytorum</name>
    <dbReference type="NCBI Taxonomy" id="1436133"/>
    <lineage>
        <taxon>Bacteria</taxon>
        <taxon>Bacillati</taxon>
        <taxon>Actinomycetota</taxon>
        <taxon>Actinomycetes</taxon>
        <taxon>Kitasatosporales</taxon>
        <taxon>Streptomycetaceae</taxon>
        <taxon>Actinacidiphila</taxon>
    </lineage>
</organism>
<gene>
    <name evidence="2" type="ORF">SBRY_40545</name>
</gene>
<evidence type="ECO:0000256" key="1">
    <source>
        <dbReference type="SAM" id="MobiDB-lite"/>
    </source>
</evidence>
<feature type="compositionally biased region" description="Low complexity" evidence="1">
    <location>
        <begin position="34"/>
        <end position="46"/>
    </location>
</feature>
<dbReference type="Proteomes" id="UP001153328">
    <property type="component" value="Unassembled WGS sequence"/>
</dbReference>
<dbReference type="AlphaFoldDB" id="A0A9W4H399"/>
<protein>
    <submittedName>
        <fullName evidence="2">Uncharacterized protein</fullName>
    </submittedName>
</protein>
<feature type="region of interest" description="Disordered" evidence="1">
    <location>
        <begin position="74"/>
        <end position="93"/>
    </location>
</feature>
<dbReference type="EMBL" id="CAJVAX010000018">
    <property type="protein sequence ID" value="CAG7646979.1"/>
    <property type="molecule type" value="Genomic_DNA"/>
</dbReference>
<feature type="region of interest" description="Disordered" evidence="1">
    <location>
        <begin position="1"/>
        <end position="51"/>
    </location>
</feature>
<name>A0A9W4H399_9ACTN</name>
<reference evidence="2" key="1">
    <citation type="submission" date="2021-06" db="EMBL/GenBank/DDBJ databases">
        <authorList>
            <person name="Arsene-Ploetze F."/>
        </authorList>
    </citation>
    <scope>NUCLEOTIDE SEQUENCE</scope>
    <source>
        <strain evidence="2">SBRY1</strain>
    </source>
</reference>
<evidence type="ECO:0000313" key="2">
    <source>
        <dbReference type="EMBL" id="CAG7646979.1"/>
    </source>
</evidence>
<evidence type="ECO:0000313" key="3">
    <source>
        <dbReference type="Proteomes" id="UP001153328"/>
    </source>
</evidence>
<proteinExistence type="predicted"/>
<keyword evidence="3" id="KW-1185">Reference proteome</keyword>
<comment type="caution">
    <text evidence="2">The sequence shown here is derived from an EMBL/GenBank/DDBJ whole genome shotgun (WGS) entry which is preliminary data.</text>
</comment>
<accession>A0A9W4H399</accession>
<sequence length="93" mass="9399">MRSHAPDAAGPALWADGATSKTRPNPTGPRPDRLAGAGAAATARQSGGRGSASFISAMKGVEPQIAAIRGRPSSFFASANAADTRLTPRRSSP</sequence>